<sequence>MAKIETLSEQVIKLSHENVKLREIKVFADRKIKVLTIFEVYQDDVISVLCTKFRAFKRSDDSGQETLKQEVNDVLEQSDGAVAVGALIKDFPDMEHLVSLHESPEILSISSVLAISDEEQKELLRSRPYSETFPASLTSVSDQTRYRMTFKASDTNGFIITHHGPELQTVNGRVRKIEKLLPFITYARKVSLFFKADDFLISHLDRAIKNNGIGAMVRVPSWKDSLPDVVSPHFASKWQTRMVTGSTDVLNTLRAALREELVKDGSRTSVECRQQANAFRNFIHETYTTVQREPSHKVYPIMLNVTDGLCSEMPFGASMVNTENSYAGINALHGLLKANIVGEDIAIADIYRDALKKCHRYAPSKGYNAVKVGKLEDCVGTDYGIIIVDLVRTANSSGNLGFLSQARRLQSLLTIHRNGLIVVGDRQCTVASHSRSSTTKLETVLRWFSYNGRVVCVANGLPTSDPQPTPASSLPHTPTESLPARTYVGLPELWHLEIQEAANKKDRILRAGPTPPPDIGAVRASFARQGFFKTEQDNTDVPMAKGADRKATVIDESKELPKDQAPYNANFTRMEASLNPRQSSTANTTGGFSPEKSQSRTSFEFSARSSDKSKATDDAFSRFQARLKGQGNFPPGPMMNVTEYTRKKNDLAVGIPSPASLSTSTGALAPNPLARPQAVKAELSVRDLNIGESRIQAEAPIQKAFGKPQSVITKVSGRDDFNTQYRSKYKGIRSVFDTLHRSTEASPSENRLFRRLGEAYIMEDIDEFERVYTELLRLVASAG</sequence>
<dbReference type="Pfam" id="PF13087">
    <property type="entry name" value="AAA_12"/>
    <property type="match status" value="1"/>
</dbReference>
<evidence type="ECO:0000313" key="4">
    <source>
        <dbReference type="Proteomes" id="UP000664203"/>
    </source>
</evidence>
<name>A0A8H3G483_9LECA</name>
<feature type="region of interest" description="Disordered" evidence="1">
    <location>
        <begin position="577"/>
        <end position="617"/>
    </location>
</feature>
<dbReference type="InterPro" id="IPR041679">
    <property type="entry name" value="DNA2/NAM7-like_C"/>
</dbReference>
<evidence type="ECO:0000259" key="2">
    <source>
        <dbReference type="Pfam" id="PF13087"/>
    </source>
</evidence>
<organism evidence="3 4">
    <name type="scientific">Alectoria fallacina</name>
    <dbReference type="NCBI Taxonomy" id="1903189"/>
    <lineage>
        <taxon>Eukaryota</taxon>
        <taxon>Fungi</taxon>
        <taxon>Dikarya</taxon>
        <taxon>Ascomycota</taxon>
        <taxon>Pezizomycotina</taxon>
        <taxon>Lecanoromycetes</taxon>
        <taxon>OSLEUM clade</taxon>
        <taxon>Lecanoromycetidae</taxon>
        <taxon>Lecanorales</taxon>
        <taxon>Lecanorineae</taxon>
        <taxon>Parmeliaceae</taxon>
        <taxon>Alectoria</taxon>
    </lineage>
</organism>
<keyword evidence="4" id="KW-1185">Reference proteome</keyword>
<dbReference type="Gene3D" id="3.40.50.300">
    <property type="entry name" value="P-loop containing nucleotide triphosphate hydrolases"/>
    <property type="match status" value="1"/>
</dbReference>
<gene>
    <name evidence="3" type="ORF">ALECFALPRED_007439</name>
</gene>
<protein>
    <recommendedName>
        <fullName evidence="2">DNA2/NAM7 helicase-like C-terminal domain-containing protein</fullName>
    </recommendedName>
</protein>
<evidence type="ECO:0000313" key="3">
    <source>
        <dbReference type="EMBL" id="CAF9937871.1"/>
    </source>
</evidence>
<reference evidence="3" key="1">
    <citation type="submission" date="2021-03" db="EMBL/GenBank/DDBJ databases">
        <authorList>
            <person name="Tagirdzhanova G."/>
        </authorList>
    </citation>
    <scope>NUCLEOTIDE SEQUENCE</scope>
</reference>
<evidence type="ECO:0000256" key="1">
    <source>
        <dbReference type="SAM" id="MobiDB-lite"/>
    </source>
</evidence>
<feature type="compositionally biased region" description="Polar residues" evidence="1">
    <location>
        <begin position="579"/>
        <end position="608"/>
    </location>
</feature>
<feature type="region of interest" description="Disordered" evidence="1">
    <location>
        <begin position="461"/>
        <end position="480"/>
    </location>
</feature>
<dbReference type="EMBL" id="CAJPDR010000493">
    <property type="protein sequence ID" value="CAF9937871.1"/>
    <property type="molecule type" value="Genomic_DNA"/>
</dbReference>
<accession>A0A8H3G483</accession>
<proteinExistence type="predicted"/>
<dbReference type="Proteomes" id="UP000664203">
    <property type="component" value="Unassembled WGS sequence"/>
</dbReference>
<dbReference type="InterPro" id="IPR027417">
    <property type="entry name" value="P-loop_NTPase"/>
</dbReference>
<dbReference type="AlphaFoldDB" id="A0A8H3G483"/>
<feature type="domain" description="DNA2/NAM7 helicase-like C-terminal" evidence="2">
    <location>
        <begin position="289"/>
        <end position="426"/>
    </location>
</feature>
<comment type="caution">
    <text evidence="3">The sequence shown here is derived from an EMBL/GenBank/DDBJ whole genome shotgun (WGS) entry which is preliminary data.</text>
</comment>
<dbReference type="OrthoDB" id="6513042at2759"/>